<accession>A0AC61Y6B0</accession>
<dbReference type="EC" id="2.7.1.71" evidence="1"/>
<keyword evidence="1" id="KW-0808">Transferase</keyword>
<protein>
    <submittedName>
        <fullName evidence="1">Shikimate kinase</fullName>
        <ecNumber evidence="1">2.7.1.71</ecNumber>
    </submittedName>
</protein>
<evidence type="ECO:0000313" key="2">
    <source>
        <dbReference type="Proteomes" id="UP000356253"/>
    </source>
</evidence>
<keyword evidence="2" id="KW-1185">Reference proteome</keyword>
<comment type="caution">
    <text evidence="1">The sequence shown here is derived from an EMBL/GenBank/DDBJ whole genome shotgun (WGS) entry which is preliminary data.</text>
</comment>
<gene>
    <name evidence="1" type="primary">aroK</name>
    <name evidence="1" type="ORF">FVB9532_01303</name>
</gene>
<name>A0AC61Y6B0_9FLAO</name>
<dbReference type="Proteomes" id="UP000356253">
    <property type="component" value="Unassembled WGS sequence"/>
</dbReference>
<evidence type="ECO:0000313" key="1">
    <source>
        <dbReference type="EMBL" id="VVV00042.1"/>
    </source>
</evidence>
<dbReference type="EMBL" id="CABVMM010000004">
    <property type="protein sequence ID" value="VVV00042.1"/>
    <property type="molecule type" value="Genomic_DNA"/>
</dbReference>
<sequence>MKIVLCGYMGCGKSTVGQLLSEKLNVDFLEIDTEIEKKENSSITDIFQENGEIYFRKIENIVLNEVLKTSKNEVISLGGGTPCYANNLHLLKSNEHVKLFYLKMTPQNLTARLINEKQKRPLINHLQTEEKLEEYIRKHLFERQFYYLQSDFMIDANAKSVEELTEEIINLLQ</sequence>
<proteinExistence type="predicted"/>
<organism evidence="1 2">
    <name type="scientific">Mesonia oceanica</name>
    <dbReference type="NCBI Taxonomy" id="2687242"/>
    <lineage>
        <taxon>Bacteria</taxon>
        <taxon>Pseudomonadati</taxon>
        <taxon>Bacteroidota</taxon>
        <taxon>Flavobacteriia</taxon>
        <taxon>Flavobacteriales</taxon>
        <taxon>Flavobacteriaceae</taxon>
        <taxon>Mesonia</taxon>
    </lineage>
</organism>
<keyword evidence="1" id="KW-0418">Kinase</keyword>
<reference evidence="1" key="1">
    <citation type="submission" date="2019-09" db="EMBL/GenBank/DDBJ databases">
        <authorList>
            <person name="Rodrigo-Torres L."/>
            <person name="Arahal R. D."/>
            <person name="Lucena T."/>
        </authorList>
    </citation>
    <scope>NUCLEOTIDE SEQUENCE</scope>
    <source>
        <strain evidence="1">ISS653</strain>
    </source>
</reference>